<protein>
    <recommendedName>
        <fullName evidence="4">DUF306 domain-containing protein</fullName>
    </recommendedName>
</protein>
<accession>A0ABM7WNV7</accession>
<keyword evidence="3" id="KW-1185">Reference proteome</keyword>
<organism evidence="2 3">
    <name type="scientific">Anaeromyxobacter oryzae</name>
    <dbReference type="NCBI Taxonomy" id="2918170"/>
    <lineage>
        <taxon>Bacteria</taxon>
        <taxon>Pseudomonadati</taxon>
        <taxon>Myxococcota</taxon>
        <taxon>Myxococcia</taxon>
        <taxon>Myxococcales</taxon>
        <taxon>Cystobacterineae</taxon>
        <taxon>Anaeromyxobacteraceae</taxon>
        <taxon>Anaeromyxobacter</taxon>
    </lineage>
</organism>
<evidence type="ECO:0000256" key="1">
    <source>
        <dbReference type="SAM" id="SignalP"/>
    </source>
</evidence>
<proteinExistence type="predicted"/>
<dbReference type="Proteomes" id="UP001162891">
    <property type="component" value="Chromosome"/>
</dbReference>
<feature type="signal peptide" evidence="1">
    <location>
        <begin position="1"/>
        <end position="25"/>
    </location>
</feature>
<keyword evidence="1" id="KW-0732">Signal</keyword>
<gene>
    <name evidence="2" type="ORF">AMOR_01490</name>
</gene>
<feature type="chain" id="PRO_5046530169" description="DUF306 domain-containing protein" evidence="1">
    <location>
        <begin position="26"/>
        <end position="201"/>
    </location>
</feature>
<name>A0ABM7WNV7_9BACT</name>
<evidence type="ECO:0000313" key="2">
    <source>
        <dbReference type="EMBL" id="BDG01153.1"/>
    </source>
</evidence>
<evidence type="ECO:0008006" key="4">
    <source>
        <dbReference type="Google" id="ProtNLM"/>
    </source>
</evidence>
<reference evidence="3" key="1">
    <citation type="journal article" date="2022" name="Int. J. Syst. Evol. Microbiol.">
        <title>Anaeromyxobacter oryzae sp. nov., Anaeromyxobacter diazotrophicus sp. nov. and Anaeromyxobacter paludicola sp. nov., isolated from paddy soils.</title>
        <authorList>
            <person name="Itoh H."/>
            <person name="Xu Z."/>
            <person name="Mise K."/>
            <person name="Masuda Y."/>
            <person name="Ushijima N."/>
            <person name="Hayakawa C."/>
            <person name="Shiratori Y."/>
            <person name="Senoo K."/>
        </authorList>
    </citation>
    <scope>NUCLEOTIDE SEQUENCE [LARGE SCALE GENOMIC DNA]</scope>
    <source>
        <strain evidence="3">Red232</strain>
    </source>
</reference>
<evidence type="ECO:0000313" key="3">
    <source>
        <dbReference type="Proteomes" id="UP001162891"/>
    </source>
</evidence>
<dbReference type="EMBL" id="AP025591">
    <property type="protein sequence ID" value="BDG01153.1"/>
    <property type="molecule type" value="Genomic_DNA"/>
</dbReference>
<sequence length="201" mass="21581">MTRGARFVLAVAALMGGLGATPARAGDHDHDGASSPYIVGTWKFAPNPTQSPSVDTEFRFINPTKLNVTLEYAFFELDGTFCGCDRDDFAPNKTTIYTMLAEELLPPPLPGGPPVFSCKGTSGALKSIVFLNDGERIILDGASQVGFQTHAFGDLVETDTSLQGKVMTEAAMQSVPLSDKTREEIRKIHEQCVTVNGPLSQ</sequence>